<dbReference type="AlphaFoldDB" id="E0TBM0"/>
<reference evidence="1 2" key="2">
    <citation type="journal article" date="2011" name="J. Bacteriol.">
        <title>Complete genome sequence of strain HTCC2503T of Parvularcula bermudensis, the type species of the order "Parvularculales" in the class Alphaproteobacteria.</title>
        <authorList>
            <person name="Oh H.M."/>
            <person name="Kang I."/>
            <person name="Vergin K.L."/>
            <person name="Kang D."/>
            <person name="Rhee K.H."/>
            <person name="Giovannoni S.J."/>
            <person name="Cho J.C."/>
        </authorList>
    </citation>
    <scope>NUCLEOTIDE SEQUENCE [LARGE SCALE GENOMIC DNA]</scope>
    <source>
        <strain evidence="2">ATCC BAA-594 / HTCC2503 / KCTC 12087</strain>
    </source>
</reference>
<name>E0TBM0_PARBH</name>
<organism evidence="1 2">
    <name type="scientific">Parvularcula bermudensis (strain ATCC BAA-594 / HTCC2503 / KCTC 12087)</name>
    <dbReference type="NCBI Taxonomy" id="314260"/>
    <lineage>
        <taxon>Bacteria</taxon>
        <taxon>Pseudomonadati</taxon>
        <taxon>Pseudomonadota</taxon>
        <taxon>Alphaproteobacteria</taxon>
        <taxon>Parvularculales</taxon>
        <taxon>Parvularculaceae</taxon>
        <taxon>Parvularcula</taxon>
    </lineage>
</organism>
<gene>
    <name evidence="1" type="ordered locus">PB2503_01582</name>
</gene>
<accession>E0TBM0</accession>
<proteinExistence type="predicted"/>
<dbReference type="KEGG" id="pbr:PB2503_01582"/>
<dbReference type="InterPro" id="IPR011049">
    <property type="entry name" value="Serralysin-like_metalloprot_C"/>
</dbReference>
<evidence type="ECO:0000313" key="1">
    <source>
        <dbReference type="EMBL" id="ADM08395.1"/>
    </source>
</evidence>
<dbReference type="eggNOG" id="COG2931">
    <property type="taxonomic scope" value="Bacteria"/>
</dbReference>
<dbReference type="STRING" id="314260.PB2503_01582"/>
<dbReference type="OrthoDB" id="9342475at2"/>
<dbReference type="Proteomes" id="UP000001302">
    <property type="component" value="Chromosome"/>
</dbReference>
<dbReference type="EMBL" id="CP002156">
    <property type="protein sequence ID" value="ADM08395.1"/>
    <property type="molecule type" value="Genomic_DNA"/>
</dbReference>
<dbReference type="SUPFAM" id="SSF51120">
    <property type="entry name" value="beta-Roll"/>
    <property type="match status" value="1"/>
</dbReference>
<dbReference type="PRINTS" id="PR00313">
    <property type="entry name" value="CABNDNGRPT"/>
</dbReference>
<evidence type="ECO:0000313" key="2">
    <source>
        <dbReference type="Proteomes" id="UP000001302"/>
    </source>
</evidence>
<dbReference type="HOGENOM" id="CLU_949459_0_0_5"/>
<protein>
    <submittedName>
        <fullName evidence="1">Beta-lactamase, putative</fullName>
    </submittedName>
</protein>
<keyword evidence="2" id="KW-1185">Reference proteome</keyword>
<sequence length="293" mass="30842">MAFILGTSGNDNAVSTAPLDIFLGLGGDDVYQAGSGIDIALAGAGSDQLIGGAGLSIFGGGAGADLFTLAAGAGGTMNILDFEQGIDLIDLSEYGIKELAEIDVSYSDNGASVFVGDAVINLRNFFGDLTEEDFKFDVDTIDFEDITPADRYAPIPTGYNGFTWFNLAVIDVAAQDAQFPLNGYEANSGTNAMFNEFGGSASISRSANFDFDSFYASAAWNEGLQLEVSGYDDGVFIGSQTFTLSYDVSNFYELDDTIFDSVDQVEFSTFGGVDDPNDDGTGTQFSMDDLVIG</sequence>
<dbReference type="RefSeq" id="WP_013299369.1">
    <property type="nucleotide sequence ID" value="NC_014414.1"/>
</dbReference>
<reference evidence="2" key="1">
    <citation type="submission" date="2010-08" db="EMBL/GenBank/DDBJ databases">
        <title>Genome sequence of Parvularcula bermudensis HTCC2503.</title>
        <authorList>
            <person name="Kang D.-M."/>
            <person name="Oh H.-M."/>
            <person name="Cho J.-C."/>
        </authorList>
    </citation>
    <scope>NUCLEOTIDE SEQUENCE [LARGE SCALE GENOMIC DNA]</scope>
    <source>
        <strain evidence="2">ATCC BAA-594 / HTCC2503 / KCTC 12087</strain>
    </source>
</reference>
<dbReference type="Gene3D" id="2.150.10.10">
    <property type="entry name" value="Serralysin-like metalloprotease, C-terminal"/>
    <property type="match status" value="1"/>
</dbReference>